<dbReference type="EMBL" id="HBGA01042588">
    <property type="protein sequence ID" value="CAD9004394.1"/>
    <property type="molecule type" value="Transcribed_RNA"/>
</dbReference>
<organism evidence="1">
    <name type="scientific">Eutreptiella gymnastica</name>
    <dbReference type="NCBI Taxonomy" id="73025"/>
    <lineage>
        <taxon>Eukaryota</taxon>
        <taxon>Discoba</taxon>
        <taxon>Euglenozoa</taxon>
        <taxon>Euglenida</taxon>
        <taxon>Spirocuta</taxon>
        <taxon>Euglenophyceae</taxon>
        <taxon>Eutreptiales</taxon>
        <taxon>Eutreptiaceae</taxon>
        <taxon>Eutreptiella</taxon>
    </lineage>
</organism>
<sequence>MYVHQAPITTTQYVSALSGAPSVGPLSPGVYSNPIPSVPGYGSHSYVLSHPISIGEDGSFHRQEPVVVDKVGGSFRRQEPALVDNVERPHVRVLQESVDPDAYIHKSGEKGMEVKVVDCHGDQWEPDYLPEGAGVVGGYVAPYHASRDLNRVVEKRTESLQLHLYDPYSQPRNRPMGYCPAMPGKDYGEKIKAIVWNPNMKHEHEGTVPLSHGHPSFFERTGQLRKDQIPPPRDMTYVEHTPLPLRALAPQRLNTVLSRRDED</sequence>
<accession>A0A6U7X5A5</accession>
<dbReference type="EMBL" id="HBGA01042589">
    <property type="protein sequence ID" value="CAD9004395.1"/>
    <property type="molecule type" value="Transcribed_RNA"/>
</dbReference>
<dbReference type="AlphaFoldDB" id="A0A6U7X5A5"/>
<proteinExistence type="predicted"/>
<name>A0A6U7X5A5_9EUGL</name>
<protein>
    <submittedName>
        <fullName evidence="1">Uncharacterized protein</fullName>
    </submittedName>
</protein>
<evidence type="ECO:0000313" key="2">
    <source>
        <dbReference type="EMBL" id="CAD9004395.1"/>
    </source>
</evidence>
<evidence type="ECO:0000313" key="1">
    <source>
        <dbReference type="EMBL" id="CAD9004394.1"/>
    </source>
</evidence>
<gene>
    <name evidence="1" type="ORF">EGYM00392_LOCUS15479</name>
    <name evidence="2" type="ORF">EGYM00392_LOCUS15480</name>
</gene>
<reference evidence="1" key="1">
    <citation type="submission" date="2021-01" db="EMBL/GenBank/DDBJ databases">
        <authorList>
            <person name="Corre E."/>
            <person name="Pelletier E."/>
            <person name="Niang G."/>
            <person name="Scheremetjew M."/>
            <person name="Finn R."/>
            <person name="Kale V."/>
            <person name="Holt S."/>
            <person name="Cochrane G."/>
            <person name="Meng A."/>
            <person name="Brown T."/>
            <person name="Cohen L."/>
        </authorList>
    </citation>
    <scope>NUCLEOTIDE SEQUENCE</scope>
    <source>
        <strain evidence="1">NIES-381</strain>
    </source>
</reference>